<dbReference type="SUPFAM" id="SSF88713">
    <property type="entry name" value="Glycoside hydrolase/deacetylase"/>
    <property type="match status" value="1"/>
</dbReference>
<protein>
    <recommendedName>
        <fullName evidence="4">Divergent polysaccharide deacetylase</fullName>
    </recommendedName>
</protein>
<feature type="compositionally biased region" description="Pro residues" evidence="1">
    <location>
        <begin position="50"/>
        <end position="66"/>
    </location>
</feature>
<accession>A0ABP2BR93</accession>
<sequence length="475" mass="48904">MIRLNGLTGGLLGSAVVALGFVGSVVVAPPVSRDISGIPASSSPEALPADPAPQTAPPPDAPAPEPEPTEVETTEQADAPEPEADAPVPEPEFAMDPAPSTAPLALPDPVQDPVPEMPEQAPTVDPAPADLPAELMMPQDTTPPSPSPAPQMADTEAPASDNAAALTDTSPPSMPDPDLRAATRGLPDAPVPPRDQPLPPPPSAPDAAQAAPEDSAADLPGLPGTRITGMPGQPAAEPAPDPQPEDPPAPATALERNSSFSGTFDDGPLMAVVLNDPGLPTPLRRALAALELPVTIALNPMDPSAAEAADLYREAGKEVLILANGLPDGAQATDLDITFGAWFDSLPQAVGVLDLPRGGFSRNTNLTDQVLPLVARDGHGLVSFAGGLSRVDSAADREGVPHAQVFRVLDDEDQSPFTIRRYLDRAVFQASQIGEVIVFGDAANDATMEALEMWRSDGRADQVAVVPISAILLTR</sequence>
<dbReference type="InterPro" id="IPR011330">
    <property type="entry name" value="Glyco_hydro/deAcase_b/a-brl"/>
</dbReference>
<organism evidence="2 3">
    <name type="scientific">Roseibaca calidilacus</name>
    <dbReference type="NCBI Taxonomy" id="1666912"/>
    <lineage>
        <taxon>Bacteria</taxon>
        <taxon>Pseudomonadati</taxon>
        <taxon>Pseudomonadota</taxon>
        <taxon>Alphaproteobacteria</taxon>
        <taxon>Rhodobacterales</taxon>
        <taxon>Paracoccaceae</taxon>
        <taxon>Roseinatronobacter</taxon>
    </lineage>
</organism>
<reference evidence="2 3" key="1">
    <citation type="submission" date="2016-01" db="EMBL/GenBank/DDBJ databases">
        <authorList>
            <person name="Varghese N."/>
        </authorList>
    </citation>
    <scope>NUCLEOTIDE SEQUENCE [LARGE SCALE GENOMIC DNA]</scope>
    <source>
        <strain evidence="2 3">HL-91</strain>
    </source>
</reference>
<dbReference type="Proteomes" id="UP000182045">
    <property type="component" value="Unassembled WGS sequence"/>
</dbReference>
<comment type="caution">
    <text evidence="2">The sequence shown here is derived from an EMBL/GenBank/DDBJ whole genome shotgun (WGS) entry which is preliminary data.</text>
</comment>
<feature type="compositionally biased region" description="Low complexity" evidence="1">
    <location>
        <begin position="205"/>
        <end position="218"/>
    </location>
</feature>
<dbReference type="EMBL" id="FBYC01000001">
    <property type="protein sequence ID" value="CUX79700.1"/>
    <property type="molecule type" value="Genomic_DNA"/>
</dbReference>
<feature type="compositionally biased region" description="Pro residues" evidence="1">
    <location>
        <begin position="237"/>
        <end position="250"/>
    </location>
</feature>
<dbReference type="InterPro" id="IPR006837">
    <property type="entry name" value="Divergent_DAC"/>
</dbReference>
<dbReference type="Gene3D" id="3.20.20.370">
    <property type="entry name" value="Glycoside hydrolase/deacetylase"/>
    <property type="match status" value="1"/>
</dbReference>
<evidence type="ECO:0000256" key="1">
    <source>
        <dbReference type="SAM" id="MobiDB-lite"/>
    </source>
</evidence>
<feature type="compositionally biased region" description="Acidic residues" evidence="1">
    <location>
        <begin position="67"/>
        <end position="84"/>
    </location>
</feature>
<feature type="compositionally biased region" description="Low complexity" evidence="1">
    <location>
        <begin position="85"/>
        <end position="94"/>
    </location>
</feature>
<evidence type="ECO:0000313" key="2">
    <source>
        <dbReference type="EMBL" id="CUX79700.1"/>
    </source>
</evidence>
<dbReference type="CDD" id="cd10936">
    <property type="entry name" value="CE4_DAC2"/>
    <property type="match status" value="1"/>
</dbReference>
<feature type="region of interest" description="Disordered" evidence="1">
    <location>
        <begin position="37"/>
        <end position="262"/>
    </location>
</feature>
<evidence type="ECO:0008006" key="4">
    <source>
        <dbReference type="Google" id="ProtNLM"/>
    </source>
</evidence>
<feature type="compositionally biased region" description="Pro residues" evidence="1">
    <location>
        <begin position="189"/>
        <end position="204"/>
    </location>
</feature>
<gene>
    <name evidence="2" type="ORF">Ga0058931_0387</name>
</gene>
<proteinExistence type="predicted"/>
<dbReference type="Pfam" id="PF04748">
    <property type="entry name" value="Polysacc_deac_2"/>
    <property type="match status" value="1"/>
</dbReference>
<dbReference type="RefSeq" id="WP_176699307.1">
    <property type="nucleotide sequence ID" value="NZ_FBYC01000001.1"/>
</dbReference>
<evidence type="ECO:0000313" key="3">
    <source>
        <dbReference type="Proteomes" id="UP000182045"/>
    </source>
</evidence>
<name>A0ABP2BR93_9RHOB</name>
<keyword evidence="3" id="KW-1185">Reference proteome</keyword>